<sequence>MRVRTVSALRSRSVRAERCIRALVTIIPVRVGEELITGRIKPAIIVIGRCRVMARTDGPLARRADALYASMVYSLCDVGGTLCAAAVFFLLGRIERWSGREVARSALSLARSAQAERDNESCLFVRAAGLH</sequence>
<accession>A0A4C1Y3U2</accession>
<evidence type="ECO:0000313" key="2">
    <source>
        <dbReference type="EMBL" id="GBP69219.1"/>
    </source>
</evidence>
<dbReference type="EMBL" id="BGZK01001034">
    <property type="protein sequence ID" value="GBP69219.1"/>
    <property type="molecule type" value="Genomic_DNA"/>
</dbReference>
<evidence type="ECO:0000256" key="1">
    <source>
        <dbReference type="SAM" id="Phobius"/>
    </source>
</evidence>
<keyword evidence="1" id="KW-1133">Transmembrane helix</keyword>
<organism evidence="2 3">
    <name type="scientific">Eumeta variegata</name>
    <name type="common">Bagworm moth</name>
    <name type="synonym">Eumeta japonica</name>
    <dbReference type="NCBI Taxonomy" id="151549"/>
    <lineage>
        <taxon>Eukaryota</taxon>
        <taxon>Metazoa</taxon>
        <taxon>Ecdysozoa</taxon>
        <taxon>Arthropoda</taxon>
        <taxon>Hexapoda</taxon>
        <taxon>Insecta</taxon>
        <taxon>Pterygota</taxon>
        <taxon>Neoptera</taxon>
        <taxon>Endopterygota</taxon>
        <taxon>Lepidoptera</taxon>
        <taxon>Glossata</taxon>
        <taxon>Ditrysia</taxon>
        <taxon>Tineoidea</taxon>
        <taxon>Psychidae</taxon>
        <taxon>Oiketicinae</taxon>
        <taxon>Eumeta</taxon>
    </lineage>
</organism>
<comment type="caution">
    <text evidence="2">The sequence shown here is derived from an EMBL/GenBank/DDBJ whole genome shotgun (WGS) entry which is preliminary data.</text>
</comment>
<reference evidence="2 3" key="1">
    <citation type="journal article" date="2019" name="Commun. Biol.">
        <title>The bagworm genome reveals a unique fibroin gene that provides high tensile strength.</title>
        <authorList>
            <person name="Kono N."/>
            <person name="Nakamura H."/>
            <person name="Ohtoshi R."/>
            <person name="Tomita M."/>
            <person name="Numata K."/>
            <person name="Arakawa K."/>
        </authorList>
    </citation>
    <scope>NUCLEOTIDE SEQUENCE [LARGE SCALE GENOMIC DNA]</scope>
</reference>
<proteinExistence type="predicted"/>
<feature type="transmembrane region" description="Helical" evidence="1">
    <location>
        <begin position="66"/>
        <end position="91"/>
    </location>
</feature>
<evidence type="ECO:0000313" key="3">
    <source>
        <dbReference type="Proteomes" id="UP000299102"/>
    </source>
</evidence>
<dbReference type="AlphaFoldDB" id="A0A4C1Y3U2"/>
<keyword evidence="3" id="KW-1185">Reference proteome</keyword>
<gene>
    <name evidence="2" type="ORF">EVAR_96733_1</name>
</gene>
<name>A0A4C1Y3U2_EUMVA</name>
<protein>
    <submittedName>
        <fullName evidence="2">Uncharacterized protein</fullName>
    </submittedName>
</protein>
<keyword evidence="1" id="KW-0812">Transmembrane</keyword>
<dbReference type="OrthoDB" id="1737200at2759"/>
<dbReference type="Proteomes" id="UP000299102">
    <property type="component" value="Unassembled WGS sequence"/>
</dbReference>
<keyword evidence="1" id="KW-0472">Membrane</keyword>